<dbReference type="STRING" id="418495.SAMN05216215_102825"/>
<keyword evidence="8 9" id="KW-0472">Membrane</keyword>
<feature type="transmembrane region" description="Helical" evidence="9">
    <location>
        <begin position="156"/>
        <end position="180"/>
    </location>
</feature>
<evidence type="ECO:0000256" key="6">
    <source>
        <dbReference type="ARBA" id="ARBA00022847"/>
    </source>
</evidence>
<feature type="transmembrane region" description="Helical" evidence="9">
    <location>
        <begin position="403"/>
        <end position="424"/>
    </location>
</feature>
<dbReference type="InterPro" id="IPR036259">
    <property type="entry name" value="MFS_trans_sf"/>
</dbReference>
<dbReference type="PROSITE" id="PS00217">
    <property type="entry name" value="SUGAR_TRANSPORT_2"/>
    <property type="match status" value="1"/>
</dbReference>
<feature type="transmembrane region" description="Helical" evidence="9">
    <location>
        <begin position="21"/>
        <end position="47"/>
    </location>
</feature>
<feature type="transmembrane region" description="Helical" evidence="9">
    <location>
        <begin position="375"/>
        <end position="397"/>
    </location>
</feature>
<dbReference type="Pfam" id="PF00083">
    <property type="entry name" value="Sugar_tr"/>
    <property type="match status" value="1"/>
</dbReference>
<gene>
    <name evidence="11" type="ORF">SAMN05216215_102825</name>
</gene>
<organism evidence="11 12">
    <name type="scientific">Saccharopolyspora shandongensis</name>
    <dbReference type="NCBI Taxonomy" id="418495"/>
    <lineage>
        <taxon>Bacteria</taxon>
        <taxon>Bacillati</taxon>
        <taxon>Actinomycetota</taxon>
        <taxon>Actinomycetes</taxon>
        <taxon>Pseudonocardiales</taxon>
        <taxon>Pseudonocardiaceae</taxon>
        <taxon>Saccharopolyspora</taxon>
    </lineage>
</organism>
<dbReference type="EMBL" id="FNOK01000028">
    <property type="protein sequence ID" value="SDY50946.1"/>
    <property type="molecule type" value="Genomic_DNA"/>
</dbReference>
<dbReference type="Gene3D" id="1.20.1250.20">
    <property type="entry name" value="MFS general substrate transporter like domains"/>
    <property type="match status" value="2"/>
</dbReference>
<keyword evidence="3" id="KW-0813">Transport</keyword>
<protein>
    <submittedName>
        <fullName evidence="11">MFS transporter, MHS family, alpha-ketoglutarate permease</fullName>
    </submittedName>
</protein>
<dbReference type="PANTHER" id="PTHR43528">
    <property type="entry name" value="ALPHA-KETOGLUTARATE PERMEASE"/>
    <property type="match status" value="1"/>
</dbReference>
<name>A0A1H3KFR5_9PSEU</name>
<evidence type="ECO:0000313" key="11">
    <source>
        <dbReference type="EMBL" id="SDY50946.1"/>
    </source>
</evidence>
<dbReference type="InterPro" id="IPR020846">
    <property type="entry name" value="MFS_dom"/>
</dbReference>
<dbReference type="SUPFAM" id="SSF103473">
    <property type="entry name" value="MFS general substrate transporter"/>
    <property type="match status" value="1"/>
</dbReference>
<evidence type="ECO:0000256" key="1">
    <source>
        <dbReference type="ARBA" id="ARBA00004651"/>
    </source>
</evidence>
<dbReference type="InterPro" id="IPR005829">
    <property type="entry name" value="Sugar_transporter_CS"/>
</dbReference>
<feature type="transmembrane region" description="Helical" evidence="9">
    <location>
        <begin position="339"/>
        <end position="363"/>
    </location>
</feature>
<keyword evidence="4" id="KW-1003">Cell membrane</keyword>
<keyword evidence="12" id="KW-1185">Reference proteome</keyword>
<dbReference type="AlphaFoldDB" id="A0A1H3KFR5"/>
<dbReference type="InterPro" id="IPR005828">
    <property type="entry name" value="MFS_sugar_transport-like"/>
</dbReference>
<dbReference type="InterPro" id="IPR051084">
    <property type="entry name" value="H+-coupled_symporters"/>
</dbReference>
<sequence>MAIPDSTTAAQAASAPPRRQVIAGVVGMMLEMYDWQVYGFTVAYIAAALFDPTDPFSGLLNGLLVFAVGFLMRPLGGAIIGAYTDRFGRRAGMILGLVLLGVGSLMIAIVPSYAQIGAWAGIILVAARVLQGVGVGGEQGAAVSYLSEIAPPGKRAFYNAFGYVASSLSVLLAVGLTAMLPMILGEAAMSTWGWRIPFIIGALFTVYAIVMRRTMTETAQFAETKQSHAGARRRSSTRILLTKYPKQTLLAFFFVGGGTFSYYIFVLQYSTFAHMVTGIKLSQAQLLTTVVIVVFAILQPLFGSLADRFGRKRVLLASAIGMLVTLWPGLLLVTGNPAVIIGLQLLATIPAAAAASVGNAAIAELFPTDVRAVGVGFPYAVSVALFGGTAPYVMAFFAGRDQVSVLALYGTLLIAITIVTTLLMPERSRTSLSSVPEAS</sequence>
<feature type="transmembrane region" description="Helical" evidence="9">
    <location>
        <begin position="59"/>
        <end position="84"/>
    </location>
</feature>
<evidence type="ECO:0000256" key="5">
    <source>
        <dbReference type="ARBA" id="ARBA00022692"/>
    </source>
</evidence>
<dbReference type="GO" id="GO:0005886">
    <property type="term" value="C:plasma membrane"/>
    <property type="evidence" value="ECO:0007669"/>
    <property type="project" value="UniProtKB-SubCell"/>
</dbReference>
<feature type="domain" description="Major facilitator superfamily (MFS) profile" evidence="10">
    <location>
        <begin position="20"/>
        <end position="428"/>
    </location>
</feature>
<evidence type="ECO:0000256" key="2">
    <source>
        <dbReference type="ARBA" id="ARBA00008240"/>
    </source>
</evidence>
<evidence type="ECO:0000259" key="10">
    <source>
        <dbReference type="PROSITE" id="PS50850"/>
    </source>
</evidence>
<keyword evidence="6" id="KW-0769">Symport</keyword>
<dbReference type="OrthoDB" id="8953821at2"/>
<dbReference type="Pfam" id="PF07690">
    <property type="entry name" value="MFS_1"/>
    <property type="match status" value="1"/>
</dbReference>
<comment type="similarity">
    <text evidence="2">Belongs to the major facilitator superfamily. Metabolite:H+ Symporter (MHS) family (TC 2.A.1.6) family.</text>
</comment>
<evidence type="ECO:0000256" key="7">
    <source>
        <dbReference type="ARBA" id="ARBA00022989"/>
    </source>
</evidence>
<evidence type="ECO:0000256" key="4">
    <source>
        <dbReference type="ARBA" id="ARBA00022475"/>
    </source>
</evidence>
<evidence type="ECO:0000256" key="3">
    <source>
        <dbReference type="ARBA" id="ARBA00022448"/>
    </source>
</evidence>
<dbReference type="GO" id="GO:0015293">
    <property type="term" value="F:symporter activity"/>
    <property type="evidence" value="ECO:0007669"/>
    <property type="project" value="UniProtKB-KW"/>
</dbReference>
<proteinExistence type="inferred from homology"/>
<dbReference type="PANTHER" id="PTHR43528:SF1">
    <property type="entry name" value="ALPHA-KETOGLUTARATE PERMEASE"/>
    <property type="match status" value="1"/>
</dbReference>
<feature type="transmembrane region" description="Helical" evidence="9">
    <location>
        <begin position="314"/>
        <end position="333"/>
    </location>
</feature>
<reference evidence="12" key="1">
    <citation type="submission" date="2016-10" db="EMBL/GenBank/DDBJ databases">
        <authorList>
            <person name="Varghese N."/>
            <person name="Submissions S."/>
        </authorList>
    </citation>
    <scope>NUCLEOTIDE SEQUENCE [LARGE SCALE GENOMIC DNA]</scope>
    <source>
        <strain evidence="12">CGMCC 4.3530</strain>
    </source>
</reference>
<comment type="subcellular location">
    <subcellularLocation>
        <location evidence="1">Cell membrane</location>
        <topology evidence="1">Multi-pass membrane protein</topology>
    </subcellularLocation>
</comment>
<feature type="transmembrane region" description="Helical" evidence="9">
    <location>
        <begin position="116"/>
        <end position="135"/>
    </location>
</feature>
<dbReference type="InterPro" id="IPR011701">
    <property type="entry name" value="MFS"/>
</dbReference>
<evidence type="ECO:0000256" key="9">
    <source>
        <dbReference type="SAM" id="Phobius"/>
    </source>
</evidence>
<dbReference type="RefSeq" id="WP_093270242.1">
    <property type="nucleotide sequence ID" value="NZ_FNOK01000028.1"/>
</dbReference>
<feature type="transmembrane region" description="Helical" evidence="9">
    <location>
        <begin position="248"/>
        <end position="269"/>
    </location>
</feature>
<dbReference type="PROSITE" id="PS50850">
    <property type="entry name" value="MFS"/>
    <property type="match status" value="1"/>
</dbReference>
<accession>A0A1H3KFR5</accession>
<evidence type="ECO:0000313" key="12">
    <source>
        <dbReference type="Proteomes" id="UP000199529"/>
    </source>
</evidence>
<keyword evidence="7 9" id="KW-1133">Transmembrane helix</keyword>
<dbReference type="Proteomes" id="UP000199529">
    <property type="component" value="Unassembled WGS sequence"/>
</dbReference>
<feature type="transmembrane region" description="Helical" evidence="9">
    <location>
        <begin position="91"/>
        <end position="110"/>
    </location>
</feature>
<evidence type="ECO:0000256" key="8">
    <source>
        <dbReference type="ARBA" id="ARBA00023136"/>
    </source>
</evidence>
<feature type="transmembrane region" description="Helical" evidence="9">
    <location>
        <begin position="281"/>
        <end position="302"/>
    </location>
</feature>
<feature type="transmembrane region" description="Helical" evidence="9">
    <location>
        <begin position="192"/>
        <end position="210"/>
    </location>
</feature>
<keyword evidence="5 9" id="KW-0812">Transmembrane</keyword>